<keyword evidence="2" id="KW-1185">Reference proteome</keyword>
<dbReference type="AlphaFoldDB" id="A0A9D4F5T7"/>
<proteinExistence type="predicted"/>
<dbReference type="Proteomes" id="UP000828390">
    <property type="component" value="Unassembled WGS sequence"/>
</dbReference>
<accession>A0A9D4F5T7</accession>
<reference evidence="1" key="1">
    <citation type="journal article" date="2019" name="bioRxiv">
        <title>The Genome of the Zebra Mussel, Dreissena polymorpha: A Resource for Invasive Species Research.</title>
        <authorList>
            <person name="McCartney M.A."/>
            <person name="Auch B."/>
            <person name="Kono T."/>
            <person name="Mallez S."/>
            <person name="Zhang Y."/>
            <person name="Obille A."/>
            <person name="Becker A."/>
            <person name="Abrahante J.E."/>
            <person name="Garbe J."/>
            <person name="Badalamenti J.P."/>
            <person name="Herman A."/>
            <person name="Mangelson H."/>
            <person name="Liachko I."/>
            <person name="Sullivan S."/>
            <person name="Sone E.D."/>
            <person name="Koren S."/>
            <person name="Silverstein K.A.T."/>
            <person name="Beckman K.B."/>
            <person name="Gohl D.M."/>
        </authorList>
    </citation>
    <scope>NUCLEOTIDE SEQUENCE</scope>
    <source>
        <strain evidence="1">Duluth1</strain>
        <tissue evidence="1">Whole animal</tissue>
    </source>
</reference>
<organism evidence="1 2">
    <name type="scientific">Dreissena polymorpha</name>
    <name type="common">Zebra mussel</name>
    <name type="synonym">Mytilus polymorpha</name>
    <dbReference type="NCBI Taxonomy" id="45954"/>
    <lineage>
        <taxon>Eukaryota</taxon>
        <taxon>Metazoa</taxon>
        <taxon>Spiralia</taxon>
        <taxon>Lophotrochozoa</taxon>
        <taxon>Mollusca</taxon>
        <taxon>Bivalvia</taxon>
        <taxon>Autobranchia</taxon>
        <taxon>Heteroconchia</taxon>
        <taxon>Euheterodonta</taxon>
        <taxon>Imparidentia</taxon>
        <taxon>Neoheterodontei</taxon>
        <taxon>Myida</taxon>
        <taxon>Dreissenoidea</taxon>
        <taxon>Dreissenidae</taxon>
        <taxon>Dreissena</taxon>
    </lineage>
</organism>
<evidence type="ECO:0000313" key="1">
    <source>
        <dbReference type="EMBL" id="KAH3790365.1"/>
    </source>
</evidence>
<reference evidence="1" key="2">
    <citation type="submission" date="2020-11" db="EMBL/GenBank/DDBJ databases">
        <authorList>
            <person name="McCartney M.A."/>
            <person name="Auch B."/>
            <person name="Kono T."/>
            <person name="Mallez S."/>
            <person name="Becker A."/>
            <person name="Gohl D.M."/>
            <person name="Silverstein K.A.T."/>
            <person name="Koren S."/>
            <person name="Bechman K.B."/>
            <person name="Herman A."/>
            <person name="Abrahante J.E."/>
            <person name="Garbe J."/>
        </authorList>
    </citation>
    <scope>NUCLEOTIDE SEQUENCE</scope>
    <source>
        <strain evidence="1">Duluth1</strain>
        <tissue evidence="1">Whole animal</tissue>
    </source>
</reference>
<sequence>MATKHYLTADFFTETALKYRDPPTAFNMKSTVAIAFTILLMCCLQIKECTTSTTANSTATGSATIAATPNTTSLDNGSARTSTAPLTFIAITGVVAARLFAK</sequence>
<gene>
    <name evidence="1" type="ORF">DPMN_168563</name>
</gene>
<comment type="caution">
    <text evidence="1">The sequence shown here is derived from an EMBL/GenBank/DDBJ whole genome shotgun (WGS) entry which is preliminary data.</text>
</comment>
<evidence type="ECO:0000313" key="2">
    <source>
        <dbReference type="Proteomes" id="UP000828390"/>
    </source>
</evidence>
<dbReference type="EMBL" id="JAIWYP010000008">
    <property type="protein sequence ID" value="KAH3790365.1"/>
    <property type="molecule type" value="Genomic_DNA"/>
</dbReference>
<protein>
    <submittedName>
        <fullName evidence="1">Uncharacterized protein</fullName>
    </submittedName>
</protein>
<name>A0A9D4F5T7_DREPO</name>